<proteinExistence type="predicted"/>
<evidence type="ECO:0000313" key="2">
    <source>
        <dbReference type="Proteomes" id="UP000184048"/>
    </source>
</evidence>
<accession>A0A1M5AVM0</accession>
<dbReference type="Proteomes" id="UP000184048">
    <property type="component" value="Unassembled WGS sequence"/>
</dbReference>
<sequence>MKKLLAVITISLLTGIFAFTTIKKYTDIFGQLGIEKAEATETIFFNFQDGTLNFPYSTVIRKLALNKRADAVKEIGDYIKAYTSGNEFAEKYKVAREQAKPQGLASNEEKLKSRISEIEADIETTKADMKSKTGDMKKLYEASLLELNKELKALKNPNDPAHKYYMQEATELKESEKNMYAEDIKSWKEEFPPTVKELIHKRLVQFLEFTKDIDFNAKLVKRGSKMVFADPALEAKDGYWKYCFRSGKETITAARQYAQQWLSGMQ</sequence>
<evidence type="ECO:0000313" key="1">
    <source>
        <dbReference type="EMBL" id="SHF34255.1"/>
    </source>
</evidence>
<name>A0A1M5AVM0_9BACT</name>
<protein>
    <submittedName>
        <fullName evidence="1">Uncharacterized protein</fullName>
    </submittedName>
</protein>
<keyword evidence="2" id="KW-1185">Reference proteome</keyword>
<dbReference type="STRING" id="1121884.SAMN02745131_02373"/>
<dbReference type="AlphaFoldDB" id="A0A1M5AVM0"/>
<reference evidence="1 2" key="1">
    <citation type="submission" date="2016-11" db="EMBL/GenBank/DDBJ databases">
        <authorList>
            <person name="Jaros S."/>
            <person name="Januszkiewicz K."/>
            <person name="Wedrychowicz H."/>
        </authorList>
    </citation>
    <scope>NUCLEOTIDE SEQUENCE [LARGE SCALE GENOMIC DNA]</scope>
    <source>
        <strain evidence="1 2">DSM 18119</strain>
    </source>
</reference>
<dbReference type="EMBL" id="FQUU01000009">
    <property type="protein sequence ID" value="SHF34255.1"/>
    <property type="molecule type" value="Genomic_DNA"/>
</dbReference>
<dbReference type="RefSeq" id="WP_072835545.1">
    <property type="nucleotide sequence ID" value="NZ_FQUU01000009.1"/>
</dbReference>
<organism evidence="1 2">
    <name type="scientific">Flavisolibacter ginsengisoli DSM 18119</name>
    <dbReference type="NCBI Taxonomy" id="1121884"/>
    <lineage>
        <taxon>Bacteria</taxon>
        <taxon>Pseudomonadati</taxon>
        <taxon>Bacteroidota</taxon>
        <taxon>Chitinophagia</taxon>
        <taxon>Chitinophagales</taxon>
        <taxon>Chitinophagaceae</taxon>
        <taxon>Flavisolibacter</taxon>
    </lineage>
</organism>
<gene>
    <name evidence="1" type="ORF">SAMN02745131_02373</name>
</gene>
<dbReference type="OrthoDB" id="1409070at2"/>